<dbReference type="Proteomes" id="UP001234297">
    <property type="component" value="Chromosome 3"/>
</dbReference>
<accession>A0ACC2LR43</accession>
<gene>
    <name evidence="1" type="ORF">MRB53_010062</name>
</gene>
<proteinExistence type="predicted"/>
<sequence>MQLGFSQGVVGAPSSKVKRFGGLQDGRNAWAFYSAEDTTALISYPELPTFRTAGFTKWFVESFSAYRGLSKKELDIKAIFREGPWEDVIRLGAAQEIPGEVLEQLAEEEAEVAAWIQAERAKASMESTGKSRPSSEDSGERPDFDGGEGASSSSSRRGKRRRGHRQSQRRHESSPDLEIPSTIVEEASGDDDEPPKKRSRGEETIDDEDDGLMMPEVPADEAVTDPIVASKEEPRDSEVDPESPPADLPEDSDNFEPSMDTTFDDVSDELIEAESIPPVVEEGCEVTEEVPLSFSEPEQGVPVTDPGVGASSTNFDEAEASPPTDIPSPAAPIGKSFLITLPTVPDTGSQLTEHGESSSEPSRQFARKVLKRVLSSWVETLSSGHLEVGFGMVKHVQDILADSEEVGLDITDAKAFVDEVIALGNKWTETKSFPNDDFFNEMFLKPSSKVKSDLNEISQTQKQLIRERNVTELAIIELTQDQHRLDREVTEARQRLELLEEQAASKWTATLKARDRERTLIRQVEEVESNLRRKTQEYEQWQILWEELPRADDGSRRPTAFYGKILKKRGLEPLEAKAKCLLEELSLWLKTMSD</sequence>
<name>A0ACC2LR43_PERAE</name>
<evidence type="ECO:0000313" key="2">
    <source>
        <dbReference type="Proteomes" id="UP001234297"/>
    </source>
</evidence>
<reference evidence="1 2" key="1">
    <citation type="journal article" date="2022" name="Hortic Res">
        <title>A haplotype resolved chromosomal level avocado genome allows analysis of novel avocado genes.</title>
        <authorList>
            <person name="Nath O."/>
            <person name="Fletcher S.J."/>
            <person name="Hayward A."/>
            <person name="Shaw L.M."/>
            <person name="Masouleh A.K."/>
            <person name="Furtado A."/>
            <person name="Henry R.J."/>
            <person name="Mitter N."/>
        </authorList>
    </citation>
    <scope>NUCLEOTIDE SEQUENCE [LARGE SCALE GENOMIC DNA]</scope>
    <source>
        <strain evidence="2">cv. Hass</strain>
    </source>
</reference>
<organism evidence="1 2">
    <name type="scientific">Persea americana</name>
    <name type="common">Avocado</name>
    <dbReference type="NCBI Taxonomy" id="3435"/>
    <lineage>
        <taxon>Eukaryota</taxon>
        <taxon>Viridiplantae</taxon>
        <taxon>Streptophyta</taxon>
        <taxon>Embryophyta</taxon>
        <taxon>Tracheophyta</taxon>
        <taxon>Spermatophyta</taxon>
        <taxon>Magnoliopsida</taxon>
        <taxon>Magnoliidae</taxon>
        <taxon>Laurales</taxon>
        <taxon>Lauraceae</taxon>
        <taxon>Persea</taxon>
    </lineage>
</organism>
<comment type="caution">
    <text evidence="1">The sequence shown here is derived from an EMBL/GenBank/DDBJ whole genome shotgun (WGS) entry which is preliminary data.</text>
</comment>
<evidence type="ECO:0000313" key="1">
    <source>
        <dbReference type="EMBL" id="KAJ8635795.1"/>
    </source>
</evidence>
<protein>
    <submittedName>
        <fullName evidence="1">Uncharacterized protein</fullName>
    </submittedName>
</protein>
<dbReference type="EMBL" id="CM056811">
    <property type="protein sequence ID" value="KAJ8635795.1"/>
    <property type="molecule type" value="Genomic_DNA"/>
</dbReference>
<keyword evidence="2" id="KW-1185">Reference proteome</keyword>